<evidence type="ECO:0000313" key="2">
    <source>
        <dbReference type="EMBL" id="ELS50299.1"/>
    </source>
</evidence>
<organism evidence="2 3">
    <name type="scientific">Streptomyces viridochromogenes Tue57</name>
    <dbReference type="NCBI Taxonomy" id="1160705"/>
    <lineage>
        <taxon>Bacteria</taxon>
        <taxon>Bacillati</taxon>
        <taxon>Actinomycetota</taxon>
        <taxon>Actinomycetes</taxon>
        <taxon>Kitasatosporales</taxon>
        <taxon>Streptomycetaceae</taxon>
        <taxon>Streptomyces</taxon>
    </lineage>
</organism>
<dbReference type="Proteomes" id="UP000011205">
    <property type="component" value="Unassembled WGS sequence"/>
</dbReference>
<name>L8P2A3_STRVR</name>
<dbReference type="EMBL" id="AMLP01000286">
    <property type="protein sequence ID" value="ELS50299.1"/>
    <property type="molecule type" value="Genomic_DNA"/>
</dbReference>
<gene>
    <name evidence="2" type="ORF">STVIR_8779</name>
</gene>
<reference evidence="2 3" key="1">
    <citation type="journal article" date="2013" name="Genome Announc.">
        <title>Draft Genome Sequence of Streptomyces viridochromogenes Strain Tu57, Producer of Avilamycin.</title>
        <authorList>
            <person name="Gruning B.A."/>
            <person name="Erxleben A."/>
            <person name="Hahnlein A."/>
            <person name="Gunther S."/>
        </authorList>
    </citation>
    <scope>NUCLEOTIDE SEQUENCE [LARGE SCALE GENOMIC DNA]</scope>
    <source>
        <strain evidence="2 3">Tue57</strain>
    </source>
</reference>
<comment type="caution">
    <text evidence="2">The sequence shown here is derived from an EMBL/GenBank/DDBJ whole genome shotgun (WGS) entry which is preliminary data.</text>
</comment>
<sequence>MSAGVWYISQTRAEAPEPMMSKTLAPDPETS</sequence>
<evidence type="ECO:0000313" key="3">
    <source>
        <dbReference type="Proteomes" id="UP000011205"/>
    </source>
</evidence>
<feature type="region of interest" description="Disordered" evidence="1">
    <location>
        <begin position="1"/>
        <end position="31"/>
    </location>
</feature>
<proteinExistence type="predicted"/>
<evidence type="ECO:0000256" key="1">
    <source>
        <dbReference type="SAM" id="MobiDB-lite"/>
    </source>
</evidence>
<accession>L8P2A3</accession>
<dbReference type="AlphaFoldDB" id="L8P2A3"/>
<protein>
    <submittedName>
        <fullName evidence="2">Uncharacterized protein</fullName>
    </submittedName>
</protein>